<proteinExistence type="predicted"/>
<dbReference type="AlphaFoldDB" id="A0A2L0EHR8"/>
<organism evidence="1 2">
    <name type="scientific">Sorangium cellulosum</name>
    <name type="common">Polyangium cellulosum</name>
    <dbReference type="NCBI Taxonomy" id="56"/>
    <lineage>
        <taxon>Bacteria</taxon>
        <taxon>Pseudomonadati</taxon>
        <taxon>Myxococcota</taxon>
        <taxon>Polyangia</taxon>
        <taxon>Polyangiales</taxon>
        <taxon>Polyangiaceae</taxon>
        <taxon>Sorangium</taxon>
    </lineage>
</organism>
<evidence type="ECO:0000313" key="2">
    <source>
        <dbReference type="Proteomes" id="UP000238348"/>
    </source>
</evidence>
<evidence type="ECO:0000313" key="1">
    <source>
        <dbReference type="EMBL" id="AUX38829.1"/>
    </source>
</evidence>
<dbReference type="Proteomes" id="UP000238348">
    <property type="component" value="Chromosome"/>
</dbReference>
<dbReference type="Pfam" id="PF05717">
    <property type="entry name" value="TnpB_IS66"/>
    <property type="match status" value="1"/>
</dbReference>
<sequence>MDLRGAFDRLAAITRQVLCLDPASGALFLFLNRKRNRLKALWWDRNGYTILYNHLSSHYTSFAFRRGRWFRLRDARAAAARLLRRSQRLQCFVG</sequence>
<accession>A0A2L0EHR8</accession>
<evidence type="ECO:0008006" key="3">
    <source>
        <dbReference type="Google" id="ProtNLM"/>
    </source>
</evidence>
<gene>
    <name evidence="1" type="ORF">SOCE26_002090</name>
</gene>
<dbReference type="EMBL" id="CP012673">
    <property type="protein sequence ID" value="AUX38829.1"/>
    <property type="molecule type" value="Genomic_DNA"/>
</dbReference>
<protein>
    <recommendedName>
        <fullName evidence="3">Transposase</fullName>
    </recommendedName>
</protein>
<reference evidence="1 2" key="1">
    <citation type="submission" date="2015-09" db="EMBL/GenBank/DDBJ databases">
        <title>Sorangium comparison.</title>
        <authorList>
            <person name="Zaburannyi N."/>
            <person name="Bunk B."/>
            <person name="Overmann J."/>
            <person name="Mueller R."/>
        </authorList>
    </citation>
    <scope>NUCLEOTIDE SEQUENCE [LARGE SCALE GENOMIC DNA]</scope>
    <source>
        <strain evidence="1 2">So ce26</strain>
    </source>
</reference>
<name>A0A2L0EHR8_SORCE</name>
<dbReference type="NCBIfam" id="NF033819">
    <property type="entry name" value="IS66_TnpB"/>
    <property type="match status" value="1"/>
</dbReference>
<dbReference type="RefSeq" id="WP_159396535.1">
    <property type="nucleotide sequence ID" value="NZ_CP012673.1"/>
</dbReference>
<dbReference type="InterPro" id="IPR008878">
    <property type="entry name" value="Transposase_IS66_Orf2"/>
</dbReference>